<dbReference type="Pfam" id="PF01312">
    <property type="entry name" value="Bac_export_2"/>
    <property type="match status" value="1"/>
</dbReference>
<name>A0A5Q2N4A9_9FIRM</name>
<keyword evidence="2" id="KW-1185">Reference proteome</keyword>
<dbReference type="GO" id="GO:0009306">
    <property type="term" value="P:protein secretion"/>
    <property type="evidence" value="ECO:0007669"/>
    <property type="project" value="InterPro"/>
</dbReference>
<dbReference type="PANTHER" id="PTHR30531">
    <property type="entry name" value="FLAGELLAR BIOSYNTHETIC PROTEIN FLHB"/>
    <property type="match status" value="1"/>
</dbReference>
<dbReference type="SUPFAM" id="SSF160544">
    <property type="entry name" value="EscU C-terminal domain-like"/>
    <property type="match status" value="1"/>
</dbReference>
<dbReference type="Gene3D" id="3.40.1690.10">
    <property type="entry name" value="secretion proteins EscU"/>
    <property type="match status" value="1"/>
</dbReference>
<dbReference type="AlphaFoldDB" id="A0A5Q2N4A9"/>
<dbReference type="InterPro" id="IPR006135">
    <property type="entry name" value="T3SS_substrate_exporter"/>
</dbReference>
<organism evidence="1 2">
    <name type="scientific">Heliorestis convoluta</name>
    <dbReference type="NCBI Taxonomy" id="356322"/>
    <lineage>
        <taxon>Bacteria</taxon>
        <taxon>Bacillati</taxon>
        <taxon>Bacillota</taxon>
        <taxon>Clostridia</taxon>
        <taxon>Eubacteriales</taxon>
        <taxon>Heliobacteriaceae</taxon>
        <taxon>Heliorestis</taxon>
    </lineage>
</organism>
<dbReference type="GO" id="GO:0005886">
    <property type="term" value="C:plasma membrane"/>
    <property type="evidence" value="ECO:0007669"/>
    <property type="project" value="TreeGrafter"/>
</dbReference>
<dbReference type="InterPro" id="IPR029025">
    <property type="entry name" value="T3SS_substrate_exporter_C"/>
</dbReference>
<accession>A0A5Q2N4A9</accession>
<sequence>MAVALRYQQEKEKAPRVIASGRNYVAQRILQVAQEENIPIHEDSSMTELLSKLELGDEIPPELYGVMAELFAFIYGLERSYKEQRKEIIRTNKNNGFRVKK</sequence>
<dbReference type="Proteomes" id="UP000366051">
    <property type="component" value="Chromosome"/>
</dbReference>
<dbReference type="EMBL" id="CP045875">
    <property type="protein sequence ID" value="QGG48142.1"/>
    <property type="molecule type" value="Genomic_DNA"/>
</dbReference>
<dbReference type="RefSeq" id="WP_243137078.1">
    <property type="nucleotide sequence ID" value="NZ_CP045875.1"/>
</dbReference>
<gene>
    <name evidence="1" type="ORF">FTV88_2044</name>
</gene>
<proteinExistence type="predicted"/>
<dbReference type="KEGG" id="hcv:FTV88_2044"/>
<evidence type="ECO:0000313" key="2">
    <source>
        <dbReference type="Proteomes" id="UP000366051"/>
    </source>
</evidence>
<reference evidence="2" key="1">
    <citation type="submission" date="2019-11" db="EMBL/GenBank/DDBJ databases">
        <title>Genome sequence of Heliorestis convoluta strain HH, an alkaliphilic and minimalistic phototrophic bacterium from a soda lake in Egypt.</title>
        <authorList>
            <person name="Dewey E.D."/>
            <person name="Stokes L.M."/>
            <person name="Burchell B.M."/>
            <person name="Shaffer K.N."/>
            <person name="Huntington A.M."/>
            <person name="Baker J.M."/>
            <person name="Nadendla S."/>
            <person name="Giglio M.G."/>
            <person name="Touchman J.W."/>
            <person name="Blankenship R.E."/>
            <person name="Madigan M.T."/>
            <person name="Sattley W.M."/>
        </authorList>
    </citation>
    <scope>NUCLEOTIDE SEQUENCE [LARGE SCALE GENOMIC DNA]</scope>
    <source>
        <strain evidence="2">HH</strain>
    </source>
</reference>
<evidence type="ECO:0000313" key="1">
    <source>
        <dbReference type="EMBL" id="QGG48142.1"/>
    </source>
</evidence>
<protein>
    <submittedName>
        <fullName evidence="1">Flhb domain protein, putative</fullName>
    </submittedName>
</protein>
<dbReference type="PANTHER" id="PTHR30531:SF12">
    <property type="entry name" value="FLAGELLAR BIOSYNTHETIC PROTEIN FLHB"/>
    <property type="match status" value="1"/>
</dbReference>